<dbReference type="PANTHER" id="PTHR45927:SF7">
    <property type="entry name" value="LYSM-DOMAIN RECEPTOR-LIKE KINASE"/>
    <property type="match status" value="1"/>
</dbReference>
<dbReference type="Gene3D" id="3.30.200.20">
    <property type="entry name" value="Phosphorylase Kinase, domain 1"/>
    <property type="match status" value="1"/>
</dbReference>
<evidence type="ECO:0000256" key="8">
    <source>
        <dbReference type="ARBA" id="ARBA00023136"/>
    </source>
</evidence>
<dbReference type="Pfam" id="PF00069">
    <property type="entry name" value="Pkinase"/>
    <property type="match status" value="1"/>
</dbReference>
<dbReference type="Pfam" id="PF23446">
    <property type="entry name" value="LysM1_NFP_LYK"/>
    <property type="match status" value="1"/>
</dbReference>
<evidence type="ECO:0000256" key="2">
    <source>
        <dbReference type="ARBA" id="ARBA00022475"/>
    </source>
</evidence>
<evidence type="ECO:0000256" key="5">
    <source>
        <dbReference type="ARBA" id="ARBA00022741"/>
    </source>
</evidence>
<evidence type="ECO:0000259" key="13">
    <source>
        <dbReference type="PROSITE" id="PS51782"/>
    </source>
</evidence>
<dbReference type="PROSITE" id="PS50011">
    <property type="entry name" value="PROTEIN_KINASE_DOM"/>
    <property type="match status" value="1"/>
</dbReference>
<evidence type="ECO:0000256" key="10">
    <source>
        <dbReference type="SAM" id="Phobius"/>
    </source>
</evidence>
<dbReference type="InterPro" id="IPR018392">
    <property type="entry name" value="LysM"/>
</dbReference>
<feature type="chain" id="PRO_5043506440" evidence="11">
    <location>
        <begin position="21"/>
        <end position="609"/>
    </location>
</feature>
<dbReference type="Pfam" id="PF23473">
    <property type="entry name" value="LysM3_LYK4_5"/>
    <property type="match status" value="1"/>
</dbReference>
<dbReference type="GO" id="GO:0051707">
    <property type="term" value="P:response to other organism"/>
    <property type="evidence" value="ECO:0007669"/>
    <property type="project" value="UniProtKB-ARBA"/>
</dbReference>
<dbReference type="PANTHER" id="PTHR45927">
    <property type="entry name" value="LYSM-DOMAIN RECEPTOR-LIKE KINASE-RELATED"/>
    <property type="match status" value="1"/>
</dbReference>
<dbReference type="GO" id="GO:0005886">
    <property type="term" value="C:plasma membrane"/>
    <property type="evidence" value="ECO:0007669"/>
    <property type="project" value="UniProtKB-SubCell"/>
</dbReference>
<evidence type="ECO:0000259" key="12">
    <source>
        <dbReference type="PROSITE" id="PS50011"/>
    </source>
</evidence>
<dbReference type="PROSITE" id="PS51782">
    <property type="entry name" value="LYSM"/>
    <property type="match status" value="1"/>
</dbReference>
<keyword evidence="7 10" id="KW-1133">Transmembrane helix</keyword>
<evidence type="ECO:0000256" key="4">
    <source>
        <dbReference type="ARBA" id="ARBA00022729"/>
    </source>
</evidence>
<keyword evidence="5" id="KW-0547">Nucleotide-binding</keyword>
<keyword evidence="15" id="KW-1185">Reference proteome</keyword>
<feature type="signal peptide" evidence="11">
    <location>
        <begin position="1"/>
        <end position="20"/>
    </location>
</feature>
<keyword evidence="8 10" id="KW-0472">Membrane</keyword>
<keyword evidence="6" id="KW-0067">ATP-binding</keyword>
<evidence type="ECO:0000256" key="3">
    <source>
        <dbReference type="ARBA" id="ARBA00022692"/>
    </source>
</evidence>
<keyword evidence="3 10" id="KW-0812">Transmembrane</keyword>
<comment type="subcellular location">
    <subcellularLocation>
        <location evidence="1">Cell membrane</location>
        <topology evidence="1">Single-pass membrane protein</topology>
    </subcellularLocation>
</comment>
<keyword evidence="9" id="KW-1015">Disulfide bond</keyword>
<dbReference type="Proteomes" id="UP001454036">
    <property type="component" value="Unassembled WGS sequence"/>
</dbReference>
<feature type="domain" description="LysM" evidence="13">
    <location>
        <begin position="185"/>
        <end position="230"/>
    </location>
</feature>
<dbReference type="Gene3D" id="1.10.510.10">
    <property type="entry name" value="Transferase(Phosphotransferase) domain 1"/>
    <property type="match status" value="1"/>
</dbReference>
<dbReference type="EMBL" id="BAABME010009868">
    <property type="protein sequence ID" value="GAA0175961.1"/>
    <property type="molecule type" value="Genomic_DNA"/>
</dbReference>
<dbReference type="Pfam" id="PF23472">
    <property type="entry name" value="LysM2_CERK1_LYK3_4_5"/>
    <property type="match status" value="1"/>
</dbReference>
<dbReference type="GO" id="GO:0005524">
    <property type="term" value="F:ATP binding"/>
    <property type="evidence" value="ECO:0007669"/>
    <property type="project" value="UniProtKB-KW"/>
</dbReference>
<dbReference type="InterPro" id="IPR000719">
    <property type="entry name" value="Prot_kinase_dom"/>
</dbReference>
<keyword evidence="2" id="KW-1003">Cell membrane</keyword>
<dbReference type="InterPro" id="IPR056563">
    <property type="entry name" value="LysM3_LYK4_5"/>
</dbReference>
<protein>
    <submittedName>
        <fullName evidence="14">Transmembrane signal receptor</fullName>
    </submittedName>
</protein>
<reference evidence="14 15" key="1">
    <citation type="submission" date="2024-01" db="EMBL/GenBank/DDBJ databases">
        <title>The complete chloroplast genome sequence of Lithospermum erythrorhizon: insights into the phylogenetic relationship among Boraginaceae species and the maternal lineages of purple gromwells.</title>
        <authorList>
            <person name="Okada T."/>
            <person name="Watanabe K."/>
        </authorList>
    </citation>
    <scope>NUCLEOTIDE SEQUENCE [LARGE SCALE GENOMIC DNA]</scope>
</reference>
<evidence type="ECO:0000313" key="15">
    <source>
        <dbReference type="Proteomes" id="UP001454036"/>
    </source>
</evidence>
<evidence type="ECO:0000256" key="9">
    <source>
        <dbReference type="ARBA" id="ARBA00023157"/>
    </source>
</evidence>
<dbReference type="InterPro" id="IPR052611">
    <property type="entry name" value="Plant_RLK_LysM"/>
</dbReference>
<keyword evidence="14" id="KW-0675">Receptor</keyword>
<accession>A0AAV3RJL3</accession>
<dbReference type="InterPro" id="IPR056561">
    <property type="entry name" value="NFP_LYK_LysM1"/>
</dbReference>
<dbReference type="InterPro" id="IPR056562">
    <property type="entry name" value="LysM2_CERK1_LYK3_4_5"/>
</dbReference>
<dbReference type="GO" id="GO:0004672">
    <property type="term" value="F:protein kinase activity"/>
    <property type="evidence" value="ECO:0007669"/>
    <property type="project" value="InterPro"/>
</dbReference>
<feature type="domain" description="Protein kinase" evidence="12">
    <location>
        <begin position="263"/>
        <end position="598"/>
    </location>
</feature>
<evidence type="ECO:0000313" key="14">
    <source>
        <dbReference type="EMBL" id="GAA0175961.1"/>
    </source>
</evidence>
<evidence type="ECO:0000256" key="7">
    <source>
        <dbReference type="ARBA" id="ARBA00022989"/>
    </source>
</evidence>
<dbReference type="AlphaFoldDB" id="A0AAV3RJL3"/>
<proteinExistence type="predicted"/>
<dbReference type="FunFam" id="1.10.510.10:FF:000468">
    <property type="entry name" value="PTI1-like tyrosine-protein kinase 3"/>
    <property type="match status" value="1"/>
</dbReference>
<sequence>MSLTQYVLLLVNFMALSIKAQQEYSGNSVMNCNNDITNPSSAFLYSYNGYSSSCKAFLVFRAHEPYNSVPTIAALLSVDQKDVAEINNVTRLRVFPAGQEVIIPVNCFRSNLYYQANATYQIPTAHETYFLIANDTYQGLTTCMSLKHANEISEFRLQQRLELQVPLRCACPTTRQVKNGTTYLLTYPITWKENVSYISWRFNVSSKSLAEANSFSDKSHMLFPFTTILVPLQTEPTSLRTTVLHDKPNILSFPLPRENKNKSKVVLLVGGGVAATVFLLVLAILLIYKKKTGRCPWRRREGESKGAKTFDLLEEIASIDGGIKVYKYGELKKATRSFSSRSRIQGSVYRGSFKAGTRAIKRMSTNASKEINILNKINHFNLIKLHGFCEHQSSFYLVFEYMENGSLKDWLRRKQAEDNNWLKRIQIALDVANGLFYLHHFTKPAYVHKGINSSNILLDGNLRAKIGNFSLAKTAVQETNHSTSTSHVVGTKGYLAPEYIENGSLTTKIDVYAYGMVLLVLSMGKDAVIVHEGKEILLSEAIAEGENAEMMLSYTLQPALIENGGMLYALQMIKLSLRCLARDPADRPNMGEVVSTLLKIQQNAQRGFK</sequence>
<organism evidence="14 15">
    <name type="scientific">Lithospermum erythrorhizon</name>
    <name type="common">Purple gromwell</name>
    <name type="synonym">Lithospermum officinale var. erythrorhizon</name>
    <dbReference type="NCBI Taxonomy" id="34254"/>
    <lineage>
        <taxon>Eukaryota</taxon>
        <taxon>Viridiplantae</taxon>
        <taxon>Streptophyta</taxon>
        <taxon>Embryophyta</taxon>
        <taxon>Tracheophyta</taxon>
        <taxon>Spermatophyta</taxon>
        <taxon>Magnoliopsida</taxon>
        <taxon>eudicotyledons</taxon>
        <taxon>Gunneridae</taxon>
        <taxon>Pentapetalae</taxon>
        <taxon>asterids</taxon>
        <taxon>lamiids</taxon>
        <taxon>Boraginales</taxon>
        <taxon>Boraginaceae</taxon>
        <taxon>Boraginoideae</taxon>
        <taxon>Lithospermeae</taxon>
        <taxon>Lithospermum</taxon>
    </lineage>
</organism>
<dbReference type="InterPro" id="IPR011009">
    <property type="entry name" value="Kinase-like_dom_sf"/>
</dbReference>
<gene>
    <name evidence="14" type="ORF">LIER_29041</name>
</gene>
<evidence type="ECO:0000256" key="1">
    <source>
        <dbReference type="ARBA" id="ARBA00004162"/>
    </source>
</evidence>
<comment type="caution">
    <text evidence="14">The sequence shown here is derived from an EMBL/GenBank/DDBJ whole genome shotgun (WGS) entry which is preliminary data.</text>
</comment>
<feature type="transmembrane region" description="Helical" evidence="10">
    <location>
        <begin position="265"/>
        <end position="288"/>
    </location>
</feature>
<evidence type="ECO:0000256" key="6">
    <source>
        <dbReference type="ARBA" id="ARBA00022840"/>
    </source>
</evidence>
<keyword evidence="4 11" id="KW-0732">Signal</keyword>
<evidence type="ECO:0000256" key="11">
    <source>
        <dbReference type="SAM" id="SignalP"/>
    </source>
</evidence>
<dbReference type="SUPFAM" id="SSF56112">
    <property type="entry name" value="Protein kinase-like (PK-like)"/>
    <property type="match status" value="1"/>
</dbReference>
<name>A0AAV3RJL3_LITER</name>